<dbReference type="RefSeq" id="WP_155462168.1">
    <property type="nucleotide sequence ID" value="NZ_WNKY01000002.1"/>
</dbReference>
<dbReference type="PANTHER" id="PTHR35841:SF1">
    <property type="entry name" value="PHOSPHONATES-BINDING PERIPLASMIC PROTEIN"/>
    <property type="match status" value="1"/>
</dbReference>
<comment type="caution">
    <text evidence="1">The sequence shown here is derived from an EMBL/GenBank/DDBJ whole genome shotgun (WGS) entry which is preliminary data.</text>
</comment>
<dbReference type="Pfam" id="PF12974">
    <property type="entry name" value="Phosphonate-bd"/>
    <property type="match status" value="1"/>
</dbReference>
<reference evidence="1 2" key="1">
    <citation type="submission" date="2019-11" db="EMBL/GenBank/DDBJ databases">
        <title>Type strains purchased from KCTC, JCM and DSMZ.</title>
        <authorList>
            <person name="Lu H."/>
        </authorList>
    </citation>
    <scope>NUCLEOTIDE SEQUENCE [LARGE SCALE GENOMIC DNA]</scope>
    <source>
        <strain evidence="1 2">KCTC 22382</strain>
    </source>
</reference>
<dbReference type="PANTHER" id="PTHR35841">
    <property type="entry name" value="PHOSPHONATES-BINDING PERIPLASMIC PROTEIN"/>
    <property type="match status" value="1"/>
</dbReference>
<organism evidence="1 2">
    <name type="scientific">Duganella radicis</name>
    <dbReference type="NCBI Taxonomy" id="551988"/>
    <lineage>
        <taxon>Bacteria</taxon>
        <taxon>Pseudomonadati</taxon>
        <taxon>Pseudomonadota</taxon>
        <taxon>Betaproteobacteria</taxon>
        <taxon>Burkholderiales</taxon>
        <taxon>Oxalobacteraceae</taxon>
        <taxon>Telluria group</taxon>
        <taxon>Duganella</taxon>
    </lineage>
</organism>
<gene>
    <name evidence="1" type="ORF">GM676_04395</name>
</gene>
<evidence type="ECO:0000313" key="2">
    <source>
        <dbReference type="Proteomes" id="UP000475582"/>
    </source>
</evidence>
<dbReference type="OrthoDB" id="5599602at2"/>
<keyword evidence="2" id="KW-1185">Reference proteome</keyword>
<accession>A0A6L6PCK3</accession>
<dbReference type="Gene3D" id="3.40.190.10">
    <property type="entry name" value="Periplasmic binding protein-like II"/>
    <property type="match status" value="1"/>
</dbReference>
<protein>
    <submittedName>
        <fullName evidence="1">PhnD/SsuA/transferrin family substrate-binding protein</fullName>
    </submittedName>
</protein>
<dbReference type="AlphaFoldDB" id="A0A6L6PCK3"/>
<proteinExistence type="predicted"/>
<dbReference type="Proteomes" id="UP000475582">
    <property type="component" value="Unassembled WGS sequence"/>
</dbReference>
<evidence type="ECO:0000313" key="1">
    <source>
        <dbReference type="EMBL" id="MTV36826.1"/>
    </source>
</evidence>
<dbReference type="EMBL" id="WNKY01000002">
    <property type="protein sequence ID" value="MTV36826.1"/>
    <property type="molecule type" value="Genomic_DNA"/>
</dbReference>
<dbReference type="SUPFAM" id="SSF53850">
    <property type="entry name" value="Periplasmic binding protein-like II"/>
    <property type="match status" value="1"/>
</dbReference>
<sequence>MNWTVSLPMYNVTPRLQREYEALLATVLADADVRDEVQLLKQPELPALWRRPDLLLGQTCGYPYVSFLRGVVSLLATPCFDFPGCEGSNYSSVIVTRAVDGVDSLADARGLTAAVNDLHSNSGMNVLRHAVAPLARDGRFFGKVKWTGAHVASLHAVREGEADIAAIDCVTFGYLRDEVPDAVQGIKVLQYSTSSPGLPLITARSVPKEVQTRLRSALLSPSPQLCTHMEALHIKAFQHRTDAEYSRISQLEAESISVGYPALLIM</sequence>
<name>A0A6L6PCK3_9BURK</name>